<organism evidence="4 5">
    <name type="scientific">Dermacoccus nishinomiyaensis</name>
    <dbReference type="NCBI Taxonomy" id="1274"/>
    <lineage>
        <taxon>Bacteria</taxon>
        <taxon>Bacillati</taxon>
        <taxon>Actinomycetota</taxon>
        <taxon>Actinomycetes</taxon>
        <taxon>Micrococcales</taxon>
        <taxon>Dermacoccaceae</taxon>
        <taxon>Dermacoccus</taxon>
    </lineage>
</organism>
<name>A0A075JH64_9MICO</name>
<evidence type="ECO:0000256" key="1">
    <source>
        <dbReference type="ARBA" id="ARBA00022448"/>
    </source>
</evidence>
<evidence type="ECO:0000256" key="3">
    <source>
        <dbReference type="ARBA" id="ARBA00022840"/>
    </source>
</evidence>
<dbReference type="RefSeq" id="WP_006944904.1">
    <property type="nucleotide sequence ID" value="NZ_CAKZHM010000148.1"/>
</dbReference>
<dbReference type="AlphaFoldDB" id="A0A075JH64"/>
<dbReference type="Gene3D" id="3.40.50.300">
    <property type="entry name" value="P-loop containing nucleotide triphosphate hydrolases"/>
    <property type="match status" value="1"/>
</dbReference>
<accession>A0A075JH64</accession>
<dbReference type="PANTHER" id="PTHR42788">
    <property type="entry name" value="TAURINE IMPORT ATP-BINDING PROTEIN-RELATED"/>
    <property type="match status" value="1"/>
</dbReference>
<evidence type="ECO:0000256" key="2">
    <source>
        <dbReference type="ARBA" id="ARBA00022741"/>
    </source>
</evidence>
<dbReference type="PANTHER" id="PTHR42788:SF13">
    <property type="entry name" value="ALIPHATIC SULFONATES IMPORT ATP-BINDING PROTEIN SSUB"/>
    <property type="match status" value="1"/>
</dbReference>
<dbReference type="STRING" id="1274.HX89_09450"/>
<evidence type="ECO:0000313" key="5">
    <source>
        <dbReference type="Proteomes" id="UP000027986"/>
    </source>
</evidence>
<dbReference type="Pfam" id="PF00005">
    <property type="entry name" value="ABC_tran"/>
    <property type="match status" value="1"/>
</dbReference>
<dbReference type="InterPro" id="IPR017871">
    <property type="entry name" value="ABC_transporter-like_CS"/>
</dbReference>
<dbReference type="InterPro" id="IPR003439">
    <property type="entry name" value="ABC_transporter-like_ATP-bd"/>
</dbReference>
<keyword evidence="5" id="KW-1185">Reference proteome</keyword>
<proteinExistence type="predicted"/>
<dbReference type="GO" id="GO:0016887">
    <property type="term" value="F:ATP hydrolysis activity"/>
    <property type="evidence" value="ECO:0007669"/>
    <property type="project" value="InterPro"/>
</dbReference>
<protein>
    <submittedName>
        <fullName evidence="4">Sulfate ABC transporter ATP-binding protein</fullName>
    </submittedName>
</protein>
<sequence length="273" mass="29539">MTFDTTTAGERHPIAPPSDARSTAQPAAVDIRGLHKVFGQGDDAVEAIGGLDLRVEQGEFVSVLGASGCGKSTLLSIIAGLEPASAGDVHVDGPQPALMFQDSALFPWLSVGENVEAPLRFRGVPSAERRQRAQELLATVRLDGAVDRRPHELSGGQRQRVALARALAQNARLLLMDEPFAALDAMTRDLLHGELSDVWHRDGMAVIFVTHNVREAVRLGQRVVLLSSRPGRVSQTWDVDLPQPRAIEDAGVGELSREITSRLREEISRHAHA</sequence>
<dbReference type="InterPro" id="IPR050166">
    <property type="entry name" value="ABC_transporter_ATP-bind"/>
</dbReference>
<dbReference type="InterPro" id="IPR003593">
    <property type="entry name" value="AAA+_ATPase"/>
</dbReference>
<dbReference type="PROSITE" id="PS00211">
    <property type="entry name" value="ABC_TRANSPORTER_1"/>
    <property type="match status" value="1"/>
</dbReference>
<dbReference type="GO" id="GO:0005524">
    <property type="term" value="F:ATP binding"/>
    <property type="evidence" value="ECO:0007669"/>
    <property type="project" value="UniProtKB-KW"/>
</dbReference>
<dbReference type="eggNOG" id="COG1116">
    <property type="taxonomic scope" value="Bacteria"/>
</dbReference>
<dbReference type="OrthoDB" id="8773773at2"/>
<evidence type="ECO:0000313" key="4">
    <source>
        <dbReference type="EMBL" id="AIF41135.1"/>
    </source>
</evidence>
<dbReference type="PROSITE" id="PS50893">
    <property type="entry name" value="ABC_TRANSPORTER_2"/>
    <property type="match status" value="1"/>
</dbReference>
<dbReference type="SUPFAM" id="SSF52540">
    <property type="entry name" value="P-loop containing nucleoside triphosphate hydrolases"/>
    <property type="match status" value="1"/>
</dbReference>
<dbReference type="InterPro" id="IPR027417">
    <property type="entry name" value="P-loop_NTPase"/>
</dbReference>
<keyword evidence="1" id="KW-0813">Transport</keyword>
<dbReference type="GeneID" id="41841364"/>
<dbReference type="HOGENOM" id="CLU_000604_1_22_11"/>
<keyword evidence="3 4" id="KW-0067">ATP-binding</keyword>
<dbReference type="CDD" id="cd03293">
    <property type="entry name" value="ABC_NrtD_SsuB_transporters"/>
    <property type="match status" value="1"/>
</dbReference>
<reference evidence="4 5" key="1">
    <citation type="submission" date="2014-07" db="EMBL/GenBank/DDBJ databases">
        <title>Genome Sequencing of Dermacoccus nishinomiyaensis.</title>
        <authorList>
            <person name="Hong K.W."/>
            <person name="Chan K.G."/>
        </authorList>
    </citation>
    <scope>NUCLEOTIDE SEQUENCE [LARGE SCALE GENOMIC DNA]</scope>
    <source>
        <strain evidence="4 5">M25</strain>
    </source>
</reference>
<dbReference type="KEGG" id="dni:HX89_09450"/>
<dbReference type="Proteomes" id="UP000027986">
    <property type="component" value="Chromosome"/>
</dbReference>
<dbReference type="EMBL" id="CP008889">
    <property type="protein sequence ID" value="AIF41135.1"/>
    <property type="molecule type" value="Genomic_DNA"/>
</dbReference>
<dbReference type="SMART" id="SM00382">
    <property type="entry name" value="AAA"/>
    <property type="match status" value="1"/>
</dbReference>
<gene>
    <name evidence="4" type="ORF">HX89_09450</name>
</gene>
<keyword evidence="2" id="KW-0547">Nucleotide-binding</keyword>